<protein>
    <submittedName>
        <fullName evidence="5">HTH-type transcriptional activator RhaR</fullName>
    </submittedName>
</protein>
<dbReference type="PANTHER" id="PTHR43280">
    <property type="entry name" value="ARAC-FAMILY TRANSCRIPTIONAL REGULATOR"/>
    <property type="match status" value="1"/>
</dbReference>
<evidence type="ECO:0000259" key="4">
    <source>
        <dbReference type="PROSITE" id="PS01124"/>
    </source>
</evidence>
<dbReference type="InterPro" id="IPR003313">
    <property type="entry name" value="AraC-bd"/>
</dbReference>
<keyword evidence="6" id="KW-1185">Reference proteome</keyword>
<comment type="caution">
    <text evidence="5">The sequence shown here is derived from an EMBL/GenBank/DDBJ whole genome shotgun (WGS) entry which is preliminary data.</text>
</comment>
<dbReference type="InterPro" id="IPR018060">
    <property type="entry name" value="HTH_AraC"/>
</dbReference>
<dbReference type="PROSITE" id="PS00041">
    <property type="entry name" value="HTH_ARAC_FAMILY_1"/>
    <property type="match status" value="1"/>
</dbReference>
<dbReference type="PROSITE" id="PS01124">
    <property type="entry name" value="HTH_ARAC_FAMILY_2"/>
    <property type="match status" value="1"/>
</dbReference>
<keyword evidence="1" id="KW-0805">Transcription regulation</keyword>
<keyword evidence="3" id="KW-0804">Transcription</keyword>
<evidence type="ECO:0000256" key="1">
    <source>
        <dbReference type="ARBA" id="ARBA00023015"/>
    </source>
</evidence>
<dbReference type="Pfam" id="PF02311">
    <property type="entry name" value="AraC_binding"/>
    <property type="match status" value="1"/>
</dbReference>
<dbReference type="Pfam" id="PF12833">
    <property type="entry name" value="HTH_18"/>
    <property type="match status" value="1"/>
</dbReference>
<dbReference type="EMBL" id="CAJVCE010000004">
    <property type="protein sequence ID" value="CAG7631713.1"/>
    <property type="molecule type" value="Genomic_DNA"/>
</dbReference>
<dbReference type="Proteomes" id="UP000730618">
    <property type="component" value="Unassembled WGS sequence"/>
</dbReference>
<dbReference type="PANTHER" id="PTHR43280:SF28">
    <property type="entry name" value="HTH-TYPE TRANSCRIPTIONAL ACTIVATOR RHAS"/>
    <property type="match status" value="1"/>
</dbReference>
<proteinExistence type="predicted"/>
<evidence type="ECO:0000313" key="6">
    <source>
        <dbReference type="Proteomes" id="UP000730618"/>
    </source>
</evidence>
<reference evidence="5 6" key="1">
    <citation type="submission" date="2021-06" db="EMBL/GenBank/DDBJ databases">
        <authorList>
            <person name="Criscuolo A."/>
        </authorList>
    </citation>
    <scope>NUCLEOTIDE SEQUENCE [LARGE SCALE GENOMIC DNA]</scope>
    <source>
        <strain evidence="6">CIP 111802</strain>
    </source>
</reference>
<keyword evidence="2" id="KW-0238">DNA-binding</keyword>
<sequence length="290" mass="32880">MSRFLEFQDALTLKKFGKDDLPFYVIISRLTKNYRLHYHNFAELSLVIEGTGEERLNGKSHALQRGTVSFLLPNHMHEIVIPPGTALAKYCCMFDLNIVLSDGCDPIVRNQILKIGSELPSHYDLSGEQLNYFSKLMEDTFKEYNSDQLGKNTIIKSKLSEACVFLLRTVHSQGPSDPGISPGRPGIVMDMLKYIHRHYNEPLSLSKLSETMDRNASYLSSLFKRHVGQSFVGYMHALRIGRAASLLSATTMSVSEVALEVGFDNFRTFSKVFKEVKGLTPQEFRRQSEQ</sequence>
<gene>
    <name evidence="5" type="primary">rhaR_27</name>
    <name evidence="5" type="ORF">PAECIP111802_01771</name>
</gene>
<dbReference type="InterPro" id="IPR018062">
    <property type="entry name" value="HTH_AraC-typ_CS"/>
</dbReference>
<feature type="domain" description="HTH araC/xylS-type" evidence="4">
    <location>
        <begin position="189"/>
        <end position="287"/>
    </location>
</feature>
<evidence type="ECO:0000313" key="5">
    <source>
        <dbReference type="EMBL" id="CAG7631713.1"/>
    </source>
</evidence>
<evidence type="ECO:0000256" key="3">
    <source>
        <dbReference type="ARBA" id="ARBA00023163"/>
    </source>
</evidence>
<organism evidence="5 6">
    <name type="scientific">Paenibacillus allorhizosphaerae</name>
    <dbReference type="NCBI Taxonomy" id="2849866"/>
    <lineage>
        <taxon>Bacteria</taxon>
        <taxon>Bacillati</taxon>
        <taxon>Bacillota</taxon>
        <taxon>Bacilli</taxon>
        <taxon>Bacillales</taxon>
        <taxon>Paenibacillaceae</taxon>
        <taxon>Paenibacillus</taxon>
    </lineage>
</organism>
<dbReference type="SMART" id="SM00342">
    <property type="entry name" value="HTH_ARAC"/>
    <property type="match status" value="1"/>
</dbReference>
<evidence type="ECO:0000256" key="2">
    <source>
        <dbReference type="ARBA" id="ARBA00023125"/>
    </source>
</evidence>
<dbReference type="RefSeq" id="WP_218098115.1">
    <property type="nucleotide sequence ID" value="NZ_CAJVCE010000004.1"/>
</dbReference>
<accession>A0ABM8VEK8</accession>
<name>A0ABM8VEK8_9BACL</name>